<keyword evidence="1" id="KW-0830">Ubiquinone</keyword>
<dbReference type="AlphaFoldDB" id="A0A1H8ZER5"/>
<keyword evidence="1" id="KW-0808">Transferase</keyword>
<dbReference type="CDD" id="cd02440">
    <property type="entry name" value="AdoMet_MTases"/>
    <property type="match status" value="1"/>
</dbReference>
<gene>
    <name evidence="1" type="ORF">SAMN05421756_101193</name>
</gene>
<dbReference type="OrthoDB" id="9797252at2"/>
<dbReference type="PANTHER" id="PTHR43861">
    <property type="entry name" value="TRANS-ACONITATE 2-METHYLTRANSFERASE-RELATED"/>
    <property type="match status" value="1"/>
</dbReference>
<evidence type="ECO:0000313" key="2">
    <source>
        <dbReference type="Proteomes" id="UP000198504"/>
    </source>
</evidence>
<evidence type="ECO:0000313" key="1">
    <source>
        <dbReference type="EMBL" id="SEP62198.1"/>
    </source>
</evidence>
<dbReference type="RefSeq" id="WP_091177265.1">
    <property type="nucleotide sequence ID" value="NZ_FOFA01000001.1"/>
</dbReference>
<sequence length="250" mass="27320">MTVLGSDLESADVPDAFTQAASRYDRMVSLNPGYHRHLRSAAAGLLETLDPHRLLRLVDLGCGSGASTRALLAAARAERADVRVTGVDASGGMLEQARAKRWPVGVDFHQGLAQDLGAHREEWGLQAPADGVLAAYLFRNVVERDAVLADVHALVSDGGTLVVQEYSVAGSPLASAVWTLVSWAVVIPLSWITSRQTRLYRYLWRSVREFDSVQTFVDRLYAAGFVDVEVRTVPGWQNGILHTFRARKPA</sequence>
<proteinExistence type="predicted"/>
<dbReference type="Gene3D" id="3.40.50.150">
    <property type="entry name" value="Vaccinia Virus protein VP39"/>
    <property type="match status" value="1"/>
</dbReference>
<dbReference type="Proteomes" id="UP000198504">
    <property type="component" value="Unassembled WGS sequence"/>
</dbReference>
<keyword evidence="2" id="KW-1185">Reference proteome</keyword>
<dbReference type="GO" id="GO:0032259">
    <property type="term" value="P:methylation"/>
    <property type="evidence" value="ECO:0007669"/>
    <property type="project" value="UniProtKB-KW"/>
</dbReference>
<organism evidence="1 2">
    <name type="scientific">Microlunatus flavus</name>
    <dbReference type="NCBI Taxonomy" id="1036181"/>
    <lineage>
        <taxon>Bacteria</taxon>
        <taxon>Bacillati</taxon>
        <taxon>Actinomycetota</taxon>
        <taxon>Actinomycetes</taxon>
        <taxon>Propionibacteriales</taxon>
        <taxon>Propionibacteriaceae</taxon>
        <taxon>Microlunatus</taxon>
    </lineage>
</organism>
<protein>
    <submittedName>
        <fullName evidence="1">Ubiquinone/menaquinone biosynthesis C-methylase UbiE</fullName>
    </submittedName>
</protein>
<reference evidence="2" key="1">
    <citation type="submission" date="2016-10" db="EMBL/GenBank/DDBJ databases">
        <authorList>
            <person name="Varghese N."/>
            <person name="Submissions S."/>
        </authorList>
    </citation>
    <scope>NUCLEOTIDE SEQUENCE [LARGE SCALE GENOMIC DNA]</scope>
    <source>
        <strain evidence="2">CGMCC 4.6856</strain>
    </source>
</reference>
<dbReference type="Pfam" id="PF01209">
    <property type="entry name" value="Ubie_methyltran"/>
    <property type="match status" value="1"/>
</dbReference>
<dbReference type="SUPFAM" id="SSF53335">
    <property type="entry name" value="S-adenosyl-L-methionine-dependent methyltransferases"/>
    <property type="match status" value="1"/>
</dbReference>
<accession>A0A1H8ZER5</accession>
<dbReference type="STRING" id="1036181.SAMN05421756_101193"/>
<dbReference type="EMBL" id="FOFA01000001">
    <property type="protein sequence ID" value="SEP62198.1"/>
    <property type="molecule type" value="Genomic_DNA"/>
</dbReference>
<name>A0A1H8ZER5_9ACTN</name>
<keyword evidence="1" id="KW-0489">Methyltransferase</keyword>
<dbReference type="GO" id="GO:0008168">
    <property type="term" value="F:methyltransferase activity"/>
    <property type="evidence" value="ECO:0007669"/>
    <property type="project" value="UniProtKB-KW"/>
</dbReference>
<dbReference type="InterPro" id="IPR029063">
    <property type="entry name" value="SAM-dependent_MTases_sf"/>
</dbReference>
<dbReference type="PANTHER" id="PTHR43861:SF1">
    <property type="entry name" value="TRANS-ACONITATE 2-METHYLTRANSFERASE"/>
    <property type="match status" value="1"/>
</dbReference>